<proteinExistence type="predicted"/>
<name>A0A1M7BLA9_9FLAO</name>
<reference evidence="2" key="1">
    <citation type="submission" date="2016-11" db="EMBL/GenBank/DDBJ databases">
        <authorList>
            <person name="Varghese N."/>
            <person name="Submissions S."/>
        </authorList>
    </citation>
    <scope>NUCLEOTIDE SEQUENCE [LARGE SCALE GENOMIC DNA]</scope>
    <source>
        <strain evidence="2">DSM 27989</strain>
    </source>
</reference>
<dbReference type="EMBL" id="FRBH01000011">
    <property type="protein sequence ID" value="SHL55656.1"/>
    <property type="molecule type" value="Genomic_DNA"/>
</dbReference>
<accession>A0A1M7BLA9</accession>
<sequence>MDGFTYEAFDENLNKRKLDEIVKTTIFSTMKEIKRMPIGTVDNEKINALFLIRIKVKDGKVIDVF</sequence>
<gene>
    <name evidence="1" type="ORF">SAMN05443634_11132</name>
</gene>
<dbReference type="RefSeq" id="WP_072933510.1">
    <property type="nucleotide sequence ID" value="NZ_FRBH01000011.1"/>
</dbReference>
<protein>
    <submittedName>
        <fullName evidence="1">Uncharacterized protein</fullName>
    </submittedName>
</protein>
<dbReference type="Proteomes" id="UP000184120">
    <property type="component" value="Unassembled WGS sequence"/>
</dbReference>
<evidence type="ECO:0000313" key="2">
    <source>
        <dbReference type="Proteomes" id="UP000184120"/>
    </source>
</evidence>
<evidence type="ECO:0000313" key="1">
    <source>
        <dbReference type="EMBL" id="SHL55656.1"/>
    </source>
</evidence>
<dbReference type="AlphaFoldDB" id="A0A1M7BLA9"/>
<organism evidence="1 2">
    <name type="scientific">Chishuiella changwenlii</name>
    <dbReference type="NCBI Taxonomy" id="1434701"/>
    <lineage>
        <taxon>Bacteria</taxon>
        <taxon>Pseudomonadati</taxon>
        <taxon>Bacteroidota</taxon>
        <taxon>Flavobacteriia</taxon>
        <taxon>Flavobacteriales</taxon>
        <taxon>Weeksellaceae</taxon>
        <taxon>Chishuiella</taxon>
    </lineage>
</organism>